<dbReference type="GO" id="GO:1903457">
    <property type="term" value="P:lactate catabolic process"/>
    <property type="evidence" value="ECO:0007669"/>
    <property type="project" value="TreeGrafter"/>
</dbReference>
<keyword evidence="1" id="KW-0274">FAD</keyword>
<dbReference type="InterPro" id="IPR036318">
    <property type="entry name" value="FAD-bd_PCMH-like_sf"/>
</dbReference>
<reference evidence="3 4" key="1">
    <citation type="journal article" date="2017" name="ISME J.">
        <title>Energy and carbon metabolisms in a deep terrestrial subsurface fluid microbial community.</title>
        <authorList>
            <person name="Momper L."/>
            <person name="Jungbluth S.P."/>
            <person name="Lee M.D."/>
            <person name="Amend J.P."/>
        </authorList>
    </citation>
    <scope>NUCLEOTIDE SEQUENCE [LARGE SCALE GENOMIC DNA]</scope>
    <source>
        <strain evidence="3">SURF_5</strain>
    </source>
</reference>
<organism evidence="3 4">
    <name type="scientific">Abyssobacteria bacterium (strain SURF_5)</name>
    <dbReference type="NCBI Taxonomy" id="2093360"/>
    <lineage>
        <taxon>Bacteria</taxon>
        <taxon>Pseudomonadati</taxon>
        <taxon>Candidatus Hydrogenedentota</taxon>
        <taxon>Candidatus Abyssobacteria</taxon>
    </lineage>
</organism>
<name>A0A3A4N1F2_ABYX5</name>
<dbReference type="GO" id="GO:0008720">
    <property type="term" value="F:D-lactate dehydrogenase (NAD+) activity"/>
    <property type="evidence" value="ECO:0007669"/>
    <property type="project" value="TreeGrafter"/>
</dbReference>
<keyword evidence="1" id="KW-0285">Flavoprotein</keyword>
<dbReference type="Proteomes" id="UP000265882">
    <property type="component" value="Unassembled WGS sequence"/>
</dbReference>
<sequence>MIRSWSIITAIIGYCRRDSRRPSTRTTPPTRAIISNRVSSSRGRDDRMNTEAFKMFKSIVGAENVSQDPAVLDSYTYQWMGEMTGDTTRFGPYRPVCVALPSSTEEVQAIVRACNRFGLKVKAFSTGWGLYSAPGGEGVVQLDLRRMNRLIEINERDMYALVEPYVIWAQLQAEAMRKGLNCVTIGAGSSTSALANCTSVMGVANNNVSMGYNERNVLGVEWVLPDGEILRLGAPGSGNSWISGDGPGPSLRGVMRGAFGALGGMGVFTKCAVRLYQWGGPAELESVNILSMDERIVDYPENVKLIAPYFNDRTSLEQAVAKIGESEIAYSVGLLERGLLTLGLGKTNAESAEMRENLHPVIPKHIFTVLLVANSRSELMFQAKTIDAILQETGGKPFEMVEQENFRDIITLLLVKGGSVPARGVFSPTGSFSPILCGFFATRGTLVKAMDDSEEIKRKHIESGLLGDDMGEGGWGPLILDHGHSEYFENETLFDPQVPDSIQALVDVTTETNESLAKKKLIIPFLSQVKVARAQKKSAHDTIAPHMNTDYRHLQRKFKQVFDPNDTADSCNYIDAGK</sequence>
<dbReference type="AlphaFoldDB" id="A0A3A4N1F2"/>
<dbReference type="InterPro" id="IPR016166">
    <property type="entry name" value="FAD-bd_PCMH"/>
</dbReference>
<dbReference type="PANTHER" id="PTHR11748:SF114">
    <property type="entry name" value="ARYL-ALCOHOL OXIDASE VANILLYL-ALCOHOL OXIDASE (AFU_ORTHOLOGUE AFUA_3G09500)-RELATED"/>
    <property type="match status" value="1"/>
</dbReference>
<proteinExistence type="predicted"/>
<dbReference type="GO" id="GO:0004458">
    <property type="term" value="F:D-lactate dehydrogenase (cytochrome) activity"/>
    <property type="evidence" value="ECO:0007669"/>
    <property type="project" value="TreeGrafter"/>
</dbReference>
<evidence type="ECO:0000259" key="2">
    <source>
        <dbReference type="PROSITE" id="PS51387"/>
    </source>
</evidence>
<protein>
    <submittedName>
        <fullName evidence="3">FAD-binding oxidoreductase</fullName>
    </submittedName>
</protein>
<dbReference type="PANTHER" id="PTHR11748">
    <property type="entry name" value="D-LACTATE DEHYDROGENASE"/>
    <property type="match status" value="1"/>
</dbReference>
<dbReference type="Pfam" id="PF01565">
    <property type="entry name" value="FAD_binding_4"/>
    <property type="match status" value="1"/>
</dbReference>
<evidence type="ECO:0000256" key="1">
    <source>
        <dbReference type="ARBA" id="ARBA00022827"/>
    </source>
</evidence>
<dbReference type="EMBL" id="QZKU01000130">
    <property type="protein sequence ID" value="RJP15967.1"/>
    <property type="molecule type" value="Genomic_DNA"/>
</dbReference>
<dbReference type="GO" id="GO:0071949">
    <property type="term" value="F:FAD binding"/>
    <property type="evidence" value="ECO:0007669"/>
    <property type="project" value="InterPro"/>
</dbReference>
<evidence type="ECO:0000313" key="3">
    <source>
        <dbReference type="EMBL" id="RJP15967.1"/>
    </source>
</evidence>
<feature type="domain" description="FAD-binding PCMH-type" evidence="2">
    <location>
        <begin position="90"/>
        <end position="278"/>
    </location>
</feature>
<gene>
    <name evidence="3" type="ORF">C4520_19735</name>
</gene>
<dbReference type="Gene3D" id="3.30.43.10">
    <property type="entry name" value="Uridine Diphospho-n-acetylenolpyruvylglucosamine Reductase, domain 2"/>
    <property type="match status" value="1"/>
</dbReference>
<dbReference type="Gene3D" id="3.30.465.10">
    <property type="match status" value="1"/>
</dbReference>
<dbReference type="InterPro" id="IPR016167">
    <property type="entry name" value="FAD-bd_PCMH_sub1"/>
</dbReference>
<comment type="caution">
    <text evidence="3">The sequence shown here is derived from an EMBL/GenBank/DDBJ whole genome shotgun (WGS) entry which is preliminary data.</text>
</comment>
<accession>A0A3A4N1F2</accession>
<dbReference type="InterPro" id="IPR006094">
    <property type="entry name" value="Oxid_FAD_bind_N"/>
</dbReference>
<dbReference type="PROSITE" id="PS51387">
    <property type="entry name" value="FAD_PCMH"/>
    <property type="match status" value="1"/>
</dbReference>
<dbReference type="SUPFAM" id="SSF56176">
    <property type="entry name" value="FAD-binding/transporter-associated domain-like"/>
    <property type="match status" value="1"/>
</dbReference>
<evidence type="ECO:0000313" key="4">
    <source>
        <dbReference type="Proteomes" id="UP000265882"/>
    </source>
</evidence>
<dbReference type="InterPro" id="IPR016169">
    <property type="entry name" value="FAD-bd_PCMH_sub2"/>
</dbReference>